<keyword evidence="3" id="KW-1185">Reference proteome</keyword>
<protein>
    <recommendedName>
        <fullName evidence="1">Reverse transcriptase domain-containing protein</fullName>
    </recommendedName>
</protein>
<reference evidence="2" key="1">
    <citation type="journal article" date="2023" name="Mol. Biol. Evol.">
        <title>Third-Generation Sequencing Reveals the Adaptive Role of the Epigenome in Three Deep-Sea Polychaetes.</title>
        <authorList>
            <person name="Perez M."/>
            <person name="Aroh O."/>
            <person name="Sun Y."/>
            <person name="Lan Y."/>
            <person name="Juniper S.K."/>
            <person name="Young C.R."/>
            <person name="Angers B."/>
            <person name="Qian P.Y."/>
        </authorList>
    </citation>
    <scope>NUCLEOTIDE SEQUENCE</scope>
    <source>
        <strain evidence="2">R07B-5</strain>
    </source>
</reference>
<dbReference type="GO" id="GO:0003824">
    <property type="term" value="F:catalytic activity"/>
    <property type="evidence" value="ECO:0007669"/>
    <property type="project" value="InterPro"/>
</dbReference>
<dbReference type="InterPro" id="IPR005135">
    <property type="entry name" value="Endo/exonuclease/phosphatase"/>
</dbReference>
<dbReference type="SUPFAM" id="SSF56219">
    <property type="entry name" value="DNase I-like"/>
    <property type="match status" value="1"/>
</dbReference>
<dbReference type="CDD" id="cd01650">
    <property type="entry name" value="RT_nLTR_like"/>
    <property type="match status" value="1"/>
</dbReference>
<dbReference type="GO" id="GO:0031012">
    <property type="term" value="C:extracellular matrix"/>
    <property type="evidence" value="ECO:0007669"/>
    <property type="project" value="TreeGrafter"/>
</dbReference>
<evidence type="ECO:0000313" key="3">
    <source>
        <dbReference type="Proteomes" id="UP001209878"/>
    </source>
</evidence>
<dbReference type="Gene3D" id="3.60.10.10">
    <property type="entry name" value="Endonuclease/exonuclease/phosphatase"/>
    <property type="match status" value="1"/>
</dbReference>
<feature type="domain" description="Reverse transcriptase" evidence="1">
    <location>
        <begin position="368"/>
        <end position="523"/>
    </location>
</feature>
<sequence>MFRKDRLGRRGGGVILYIEESIQAYEIKLEKEAECEEAVWCNIVTGNSSLTVGLVYRSPNISMEENEKIHNAIKEVSKRDCIIMGDFNHGHIQWTSLQSTGREDQELLNLVQYSFLSQHVLEATRGENVLDIVLSSQKEFVDNVKIFEPLGCSDHNQIHFIIKVKGKRNRKTRYRKKFHKGRYKDMREYLAKIDWNNTLKNKTATECWNILKSEIDCVVDKFVPLKKQGKRSKKKHLSKEAIRKIKYKQMMWKTYRHTGSEEDYSIYKEALNQATAEIRNSKRSYEQKIAFNIKHDSKSFYAYVRSKQKVQDKVGPLEGSDGNIITEGFLMAENLNEYFSSVFTREDISILLEIVEQISIPLATVFNLSLEEGIVPLEWKEANIIPLFKKGSRNKSENYRPVSLTSVICKLLERLIKDHLVDFLVKNKLINPSQHGFLKARSCLTNMLCFLEDVTKWVDEGSPVDIIYLDLKKAFDKVPHQRLLLKLKAHDIGNGMINWIEKWLIDRRQRVVVDGRFQTGKRF</sequence>
<dbReference type="Pfam" id="PF14529">
    <property type="entry name" value="Exo_endo_phos_2"/>
    <property type="match status" value="1"/>
</dbReference>
<dbReference type="InterPro" id="IPR036691">
    <property type="entry name" value="Endo/exonu/phosph_ase_sf"/>
</dbReference>
<comment type="caution">
    <text evidence="2">The sequence shown here is derived from an EMBL/GenBank/DDBJ whole genome shotgun (WGS) entry which is preliminary data.</text>
</comment>
<accession>A0AAD9KHD2</accession>
<dbReference type="PROSITE" id="PS50878">
    <property type="entry name" value="RT_POL"/>
    <property type="match status" value="1"/>
</dbReference>
<dbReference type="PANTHER" id="PTHR33395:SF22">
    <property type="entry name" value="REVERSE TRANSCRIPTASE DOMAIN-CONTAINING PROTEIN"/>
    <property type="match status" value="1"/>
</dbReference>
<evidence type="ECO:0000259" key="1">
    <source>
        <dbReference type="PROSITE" id="PS50878"/>
    </source>
</evidence>
<organism evidence="2 3">
    <name type="scientific">Ridgeia piscesae</name>
    <name type="common">Tubeworm</name>
    <dbReference type="NCBI Taxonomy" id="27915"/>
    <lineage>
        <taxon>Eukaryota</taxon>
        <taxon>Metazoa</taxon>
        <taxon>Spiralia</taxon>
        <taxon>Lophotrochozoa</taxon>
        <taxon>Annelida</taxon>
        <taxon>Polychaeta</taxon>
        <taxon>Sedentaria</taxon>
        <taxon>Canalipalpata</taxon>
        <taxon>Sabellida</taxon>
        <taxon>Siboglinidae</taxon>
        <taxon>Ridgeia</taxon>
    </lineage>
</organism>
<dbReference type="GO" id="GO:0007508">
    <property type="term" value="P:larval heart development"/>
    <property type="evidence" value="ECO:0007669"/>
    <property type="project" value="TreeGrafter"/>
</dbReference>
<proteinExistence type="predicted"/>
<dbReference type="GO" id="GO:0061343">
    <property type="term" value="P:cell adhesion involved in heart morphogenesis"/>
    <property type="evidence" value="ECO:0007669"/>
    <property type="project" value="TreeGrafter"/>
</dbReference>
<dbReference type="Pfam" id="PF00078">
    <property type="entry name" value="RVT_1"/>
    <property type="match status" value="1"/>
</dbReference>
<gene>
    <name evidence="2" type="ORF">NP493_1087g00097</name>
</gene>
<dbReference type="EMBL" id="JAODUO010001087">
    <property type="protein sequence ID" value="KAK2171246.1"/>
    <property type="molecule type" value="Genomic_DNA"/>
</dbReference>
<evidence type="ECO:0000313" key="2">
    <source>
        <dbReference type="EMBL" id="KAK2171246.1"/>
    </source>
</evidence>
<dbReference type="PANTHER" id="PTHR33395">
    <property type="entry name" value="TRANSCRIPTASE, PUTATIVE-RELATED-RELATED"/>
    <property type="match status" value="1"/>
</dbReference>
<name>A0AAD9KHD2_RIDPI</name>
<dbReference type="AlphaFoldDB" id="A0AAD9KHD2"/>
<dbReference type="Proteomes" id="UP001209878">
    <property type="component" value="Unassembled WGS sequence"/>
</dbReference>
<dbReference type="InterPro" id="IPR000477">
    <property type="entry name" value="RT_dom"/>
</dbReference>